<keyword evidence="1" id="KW-0812">Transmembrane</keyword>
<feature type="transmembrane region" description="Helical" evidence="1">
    <location>
        <begin position="6"/>
        <end position="25"/>
    </location>
</feature>
<feature type="transmembrane region" description="Helical" evidence="1">
    <location>
        <begin position="102"/>
        <end position="118"/>
    </location>
</feature>
<feature type="transmembrane region" description="Helical" evidence="1">
    <location>
        <begin position="45"/>
        <end position="64"/>
    </location>
</feature>
<gene>
    <name evidence="2" type="ORF">KK060_24270</name>
</gene>
<keyword evidence="1" id="KW-1133">Transmembrane helix</keyword>
<organism evidence="2 3">
    <name type="scientific">Chryseosolibacter indicus</name>
    <dbReference type="NCBI Taxonomy" id="2782351"/>
    <lineage>
        <taxon>Bacteria</taxon>
        <taxon>Pseudomonadati</taxon>
        <taxon>Bacteroidota</taxon>
        <taxon>Cytophagia</taxon>
        <taxon>Cytophagales</taxon>
        <taxon>Chryseotaleaceae</taxon>
        <taxon>Chryseosolibacter</taxon>
    </lineage>
</organism>
<evidence type="ECO:0000313" key="2">
    <source>
        <dbReference type="EMBL" id="MBT1706416.1"/>
    </source>
</evidence>
<evidence type="ECO:0008006" key="4">
    <source>
        <dbReference type="Google" id="ProtNLM"/>
    </source>
</evidence>
<dbReference type="EMBL" id="JAHESD010000110">
    <property type="protein sequence ID" value="MBT1706416.1"/>
    <property type="molecule type" value="Genomic_DNA"/>
</dbReference>
<evidence type="ECO:0000256" key="1">
    <source>
        <dbReference type="SAM" id="Phobius"/>
    </source>
</evidence>
<keyword evidence="1" id="KW-0472">Membrane</keyword>
<sequence>MTFLAYIVSIILFGVVDALATSLALMVATTTGDQVFKLHNSQQKFIFQFLCTIIGSFTGAYVALYSFSWFGLMANLYVALPLFVIVWYFLNLAILPEYQPTAQRLGILIGIVLSWIYWN</sequence>
<dbReference type="RefSeq" id="WP_254157728.1">
    <property type="nucleotide sequence ID" value="NZ_JAHESD010000110.1"/>
</dbReference>
<name>A0ABS5VYN4_9BACT</name>
<keyword evidence="3" id="KW-1185">Reference proteome</keyword>
<comment type="caution">
    <text evidence="2">The sequence shown here is derived from an EMBL/GenBank/DDBJ whole genome shotgun (WGS) entry which is preliminary data.</text>
</comment>
<reference evidence="2 3" key="1">
    <citation type="submission" date="2021-05" db="EMBL/GenBank/DDBJ databases">
        <title>A Polyphasic approach of four new species of the genus Ohtaekwangia: Ohtaekwangia histidinii sp. nov., Ohtaekwangia cretensis sp. nov., Ohtaekwangia indiensis sp. nov., Ohtaekwangia reichenbachii sp. nov. from diverse environment.</title>
        <authorList>
            <person name="Octaviana S."/>
        </authorList>
    </citation>
    <scope>NUCLEOTIDE SEQUENCE [LARGE SCALE GENOMIC DNA]</scope>
    <source>
        <strain evidence="2 3">PWU20</strain>
    </source>
</reference>
<accession>A0ABS5VYN4</accession>
<dbReference type="Proteomes" id="UP000772618">
    <property type="component" value="Unassembled WGS sequence"/>
</dbReference>
<feature type="transmembrane region" description="Helical" evidence="1">
    <location>
        <begin position="70"/>
        <end position="90"/>
    </location>
</feature>
<evidence type="ECO:0000313" key="3">
    <source>
        <dbReference type="Proteomes" id="UP000772618"/>
    </source>
</evidence>
<protein>
    <recommendedName>
        <fullName evidence="4">EamA domain-containing protein</fullName>
    </recommendedName>
</protein>
<proteinExistence type="predicted"/>